<evidence type="ECO:0000256" key="3">
    <source>
        <dbReference type="ARBA" id="ARBA00004370"/>
    </source>
</evidence>
<accession>A0AAU7LJI6</accession>
<dbReference type="PANTHER" id="PTHR43390">
    <property type="entry name" value="SIGNAL PEPTIDASE I"/>
    <property type="match status" value="1"/>
</dbReference>
<dbReference type="Pfam" id="PF10502">
    <property type="entry name" value="Peptidase_S26"/>
    <property type="match status" value="1"/>
</dbReference>
<keyword evidence="8" id="KW-0378">Hydrolase</keyword>
<gene>
    <name evidence="13" type="primary">MADS77</name>
</gene>
<evidence type="ECO:0000256" key="9">
    <source>
        <dbReference type="ARBA" id="ARBA00022946"/>
    </source>
</evidence>
<evidence type="ECO:0000256" key="6">
    <source>
        <dbReference type="ARBA" id="ARBA00022528"/>
    </source>
</evidence>
<dbReference type="GO" id="GO:0004252">
    <property type="term" value="F:serine-type endopeptidase activity"/>
    <property type="evidence" value="ECO:0007669"/>
    <property type="project" value="InterPro"/>
</dbReference>
<comment type="subcellular location">
    <subcellularLocation>
        <location evidence="3">Membrane</location>
    </subcellularLocation>
    <subcellularLocation>
        <location evidence="2">Plastid</location>
        <location evidence="2">Chloroplast</location>
    </subcellularLocation>
</comment>
<dbReference type="PANTHER" id="PTHR43390:SF2">
    <property type="entry name" value="THYLAKOIDAL PROCESSING PEPTIDASE 2, CHLOROPLASTIC-RELATED"/>
    <property type="match status" value="1"/>
</dbReference>
<dbReference type="CDD" id="cd06530">
    <property type="entry name" value="S26_SPase_I"/>
    <property type="match status" value="1"/>
</dbReference>
<keyword evidence="7" id="KW-0934">Plastid</keyword>
<organism evidence="13">
    <name type="scientific">Hippophae rhamnoides</name>
    <name type="common">sea-buckthorn</name>
    <dbReference type="NCBI Taxonomy" id="193516"/>
    <lineage>
        <taxon>Eukaryota</taxon>
        <taxon>Viridiplantae</taxon>
        <taxon>Streptophyta</taxon>
        <taxon>Embryophyta</taxon>
        <taxon>Tracheophyta</taxon>
        <taxon>Spermatophyta</taxon>
        <taxon>Magnoliopsida</taxon>
        <taxon>eudicotyledons</taxon>
        <taxon>Gunneridae</taxon>
        <taxon>Pentapetalae</taxon>
        <taxon>rosids</taxon>
        <taxon>fabids</taxon>
        <taxon>Rosales</taxon>
        <taxon>Elaeagnaceae</taxon>
        <taxon>Hippophae</taxon>
    </lineage>
</organism>
<comment type="similarity">
    <text evidence="4">Belongs to the peptidase S26 family.</text>
</comment>
<evidence type="ECO:0000256" key="4">
    <source>
        <dbReference type="ARBA" id="ARBA00009370"/>
    </source>
</evidence>
<dbReference type="PRINTS" id="PR00727">
    <property type="entry name" value="LEADERPTASE"/>
</dbReference>
<dbReference type="GO" id="GO:0006465">
    <property type="term" value="P:signal peptide processing"/>
    <property type="evidence" value="ECO:0007669"/>
    <property type="project" value="InterPro"/>
</dbReference>
<evidence type="ECO:0000256" key="2">
    <source>
        <dbReference type="ARBA" id="ARBA00004229"/>
    </source>
</evidence>
<keyword evidence="9" id="KW-0809">Transit peptide</keyword>
<dbReference type="InterPro" id="IPR019757">
    <property type="entry name" value="Pept_S26A_signal_pept_1_Lys-AS"/>
</dbReference>
<evidence type="ECO:0000256" key="10">
    <source>
        <dbReference type="ARBA" id="ARBA00023136"/>
    </source>
</evidence>
<dbReference type="FunFam" id="2.10.109.10:FF:000012">
    <property type="entry name" value="Peptidase/ serine-type peptidase"/>
    <property type="match status" value="1"/>
</dbReference>
<dbReference type="EC" id="3.4.21.89" evidence="5"/>
<evidence type="ECO:0000256" key="5">
    <source>
        <dbReference type="ARBA" id="ARBA00013208"/>
    </source>
</evidence>
<feature type="domain" description="Peptidase S26" evidence="12">
    <location>
        <begin position="187"/>
        <end position="344"/>
    </location>
</feature>
<protein>
    <recommendedName>
        <fullName evidence="5">signal peptidase I</fullName>
        <ecNumber evidence="5">3.4.21.89</ecNumber>
    </recommendedName>
</protein>
<dbReference type="EMBL" id="PP400912">
    <property type="protein sequence ID" value="XBP28272.1"/>
    <property type="molecule type" value="mRNA"/>
</dbReference>
<dbReference type="AlphaFoldDB" id="A0AAU7LJI6"/>
<dbReference type="InterPro" id="IPR019758">
    <property type="entry name" value="Pept_S26A_signal_pept_1_CS"/>
</dbReference>
<feature type="active site" evidence="11">
    <location>
        <position position="214"/>
    </location>
</feature>
<dbReference type="GO" id="GO:0010027">
    <property type="term" value="P:thylakoid membrane organization"/>
    <property type="evidence" value="ECO:0007669"/>
    <property type="project" value="TreeGrafter"/>
</dbReference>
<dbReference type="GO" id="GO:0009003">
    <property type="term" value="F:signal peptidase activity"/>
    <property type="evidence" value="ECO:0007669"/>
    <property type="project" value="UniProtKB-EC"/>
</dbReference>
<reference evidence="13" key="1">
    <citation type="journal article" date="2024" name="Front. Plant Sci.">
        <title>Genome-wide analysis of the MADS-box gene family of sea buckthorn (Hippophae rhamnoides ssp. sinensis) and their potential role in floral organ development.</title>
        <authorList>
            <person name="Zhao J."/>
            <person name="Xu Y."/>
            <person name="Zhang Z."/>
            <person name="Zhao M."/>
            <person name="Li K."/>
            <person name="Wang F."/>
            <person name="Sun K."/>
        </authorList>
    </citation>
    <scope>NUCLEOTIDE SEQUENCE</scope>
</reference>
<keyword evidence="10" id="KW-0472">Membrane</keyword>
<evidence type="ECO:0000256" key="1">
    <source>
        <dbReference type="ARBA" id="ARBA00000677"/>
    </source>
</evidence>
<evidence type="ECO:0000256" key="11">
    <source>
        <dbReference type="PIRSR" id="PIRSR600223-1"/>
    </source>
</evidence>
<dbReference type="Gene3D" id="2.10.109.10">
    <property type="entry name" value="Umud Fragment, subunit A"/>
    <property type="match status" value="1"/>
</dbReference>
<dbReference type="InterPro" id="IPR000223">
    <property type="entry name" value="Pept_S26A_signal_pept_1"/>
</dbReference>
<dbReference type="SUPFAM" id="SSF51306">
    <property type="entry name" value="LexA/Signal peptidase"/>
    <property type="match status" value="1"/>
</dbReference>
<dbReference type="PROSITE" id="PS00760">
    <property type="entry name" value="SPASE_I_2"/>
    <property type="match status" value="1"/>
</dbReference>
<comment type="catalytic activity">
    <reaction evidence="1">
        <text>Cleavage of hydrophobic, N-terminal signal or leader sequences from secreted and periplasmic proteins.</text>
        <dbReference type="EC" id="3.4.21.89"/>
    </reaction>
</comment>
<evidence type="ECO:0000313" key="13">
    <source>
        <dbReference type="EMBL" id="XBP28272.1"/>
    </source>
</evidence>
<dbReference type="InterPro" id="IPR036286">
    <property type="entry name" value="LexA/Signal_pep-like_sf"/>
</dbReference>
<keyword evidence="6" id="KW-0150">Chloroplast</keyword>
<evidence type="ECO:0000256" key="7">
    <source>
        <dbReference type="ARBA" id="ARBA00022640"/>
    </source>
</evidence>
<dbReference type="GO" id="GO:0009535">
    <property type="term" value="C:chloroplast thylakoid membrane"/>
    <property type="evidence" value="ECO:0007669"/>
    <property type="project" value="TreeGrafter"/>
</dbReference>
<proteinExistence type="evidence at transcript level"/>
<sequence length="366" mass="40089">MAIRVSVSISSYVAHNIASSAGIKVGNCRTFREFWAHSRAFGHIRKPELDPSSHACNSQNNFTRQKVNLASMYGSLAREILGDSCQSPVVLGLISIMKSSACASGSSATAMMFGISPFKATSIIPFLQGSKSLPSDESVPVMDINEVDKGGTSCCRNEATQTSQLSNIQLEKSRWLSRFVSYCSEDVKAVFTAATVTFLFRSSLAEPRSIPSPSMYPTLDVGDRILAEKVSYFFRKPEVSDIVIFKAPPILQEIGYNPCDVFIKRIVAKGGDRVEVRDGKLLVNGVAQEEGFILEPLAYEMEPVVVPEGYVFVMGDNRNNSFDSHNWGPLPIKSIVGRSVYRYWPPSKVSNTIYCPHAGKSIVVAS</sequence>
<reference evidence="13" key="2">
    <citation type="submission" date="2024-02" db="EMBL/GenBank/DDBJ databases">
        <authorList>
            <person name="Xu Y."/>
            <person name="Zhao J."/>
        </authorList>
    </citation>
    <scope>NUCLEOTIDE SEQUENCE</scope>
</reference>
<evidence type="ECO:0000259" key="12">
    <source>
        <dbReference type="Pfam" id="PF10502"/>
    </source>
</evidence>
<feature type="active site" evidence="11">
    <location>
        <position position="264"/>
    </location>
</feature>
<dbReference type="InterPro" id="IPR019533">
    <property type="entry name" value="Peptidase_S26"/>
</dbReference>
<evidence type="ECO:0000256" key="8">
    <source>
        <dbReference type="ARBA" id="ARBA00022801"/>
    </source>
</evidence>
<dbReference type="PROSITE" id="PS00761">
    <property type="entry name" value="SPASE_I_3"/>
    <property type="match status" value="1"/>
</dbReference>
<dbReference type="NCBIfam" id="TIGR02227">
    <property type="entry name" value="sigpep_I_bact"/>
    <property type="match status" value="1"/>
</dbReference>
<name>A0AAU7LJI6_9ROSA</name>